<dbReference type="Proteomes" id="UP000198397">
    <property type="component" value="Unassembled WGS sequence"/>
</dbReference>
<feature type="transmembrane region" description="Helical" evidence="1">
    <location>
        <begin position="213"/>
        <end position="234"/>
    </location>
</feature>
<feature type="transmembrane region" description="Helical" evidence="1">
    <location>
        <begin position="57"/>
        <end position="80"/>
    </location>
</feature>
<reference evidence="2 3" key="1">
    <citation type="submission" date="2017-06" db="EMBL/GenBank/DDBJ databases">
        <authorList>
            <person name="Kim H.J."/>
            <person name="Triplett B.A."/>
        </authorList>
    </citation>
    <scope>NUCLEOTIDE SEQUENCE [LARGE SCALE GENOMIC DNA]</scope>
    <source>
        <strain evidence="2 3">DSM 8800</strain>
    </source>
</reference>
<accession>A0A238XIK9</accession>
<dbReference type="OrthoDB" id="163266at2157"/>
<keyword evidence="3" id="KW-1185">Reference proteome</keyword>
<keyword evidence="1" id="KW-0812">Transmembrane</keyword>
<gene>
    <name evidence="2" type="ORF">SAMN06264855_11818</name>
</gene>
<dbReference type="Pfam" id="PF24374">
    <property type="entry name" value="DUF7530"/>
    <property type="match status" value="1"/>
</dbReference>
<proteinExistence type="predicted"/>
<protein>
    <submittedName>
        <fullName evidence="2">Uncharacterized protein</fullName>
    </submittedName>
</protein>
<evidence type="ECO:0000256" key="1">
    <source>
        <dbReference type="SAM" id="Phobius"/>
    </source>
</evidence>
<keyword evidence="1" id="KW-1133">Transmembrane helix</keyword>
<evidence type="ECO:0000313" key="3">
    <source>
        <dbReference type="Proteomes" id="UP000198397"/>
    </source>
</evidence>
<feature type="transmembrane region" description="Helical" evidence="1">
    <location>
        <begin position="101"/>
        <end position="125"/>
    </location>
</feature>
<sequence length="240" mass="25488">MSDGGVDHPGRGRPTEFGQTWVYESLVGGIPGLDISRTAAVAIQIAIFQTGVLVLGVYYGLTNAILAGTVAVLVAAAGSVEMHRLGEGNRRLSTPPAHKRLLFGSSIEIVLGVLAFIALVTYLFVWDGTLLDRLFGVDPPIAVVYLSLLVLWDLCYRIGTSWWSAVVALWRAVHVDLSPADAASARRIDAENIGFSVLQLVLVPFLLNDLLLLGAVVGHVLAVALVCSAAILLTGRHLDG</sequence>
<evidence type="ECO:0000313" key="2">
    <source>
        <dbReference type="EMBL" id="SNR58418.1"/>
    </source>
</evidence>
<dbReference type="RefSeq" id="WP_089385574.1">
    <property type="nucleotide sequence ID" value="NZ_FZNQ01000018.1"/>
</dbReference>
<dbReference type="AlphaFoldDB" id="A0A238XIK9"/>
<dbReference type="EMBL" id="FZNQ01000018">
    <property type="protein sequence ID" value="SNR58418.1"/>
    <property type="molecule type" value="Genomic_DNA"/>
</dbReference>
<name>A0A238XIK9_HALVU</name>
<dbReference type="InterPro" id="IPR055952">
    <property type="entry name" value="DUF7530"/>
</dbReference>
<keyword evidence="1" id="KW-0472">Membrane</keyword>
<organism evidence="2 3">
    <name type="scientific">Halorubrum vacuolatum</name>
    <name type="common">Natronobacterium vacuolatum</name>
    <dbReference type="NCBI Taxonomy" id="63740"/>
    <lineage>
        <taxon>Archaea</taxon>
        <taxon>Methanobacteriati</taxon>
        <taxon>Methanobacteriota</taxon>
        <taxon>Stenosarchaea group</taxon>
        <taxon>Halobacteria</taxon>
        <taxon>Halobacteriales</taxon>
        <taxon>Haloferacaceae</taxon>
        <taxon>Halorubrum</taxon>
    </lineage>
</organism>